<protein>
    <submittedName>
        <fullName evidence="3">ATP-binding protein</fullName>
    </submittedName>
</protein>
<evidence type="ECO:0000313" key="3">
    <source>
        <dbReference type="EMBL" id="NIX75267.1"/>
    </source>
</evidence>
<dbReference type="InterPro" id="IPR002789">
    <property type="entry name" value="HerA_central"/>
</dbReference>
<dbReference type="EMBL" id="JAATJS010000001">
    <property type="protein sequence ID" value="NIX75267.1"/>
    <property type="molecule type" value="Genomic_DNA"/>
</dbReference>
<dbReference type="RefSeq" id="WP_167671163.1">
    <property type="nucleotide sequence ID" value="NZ_JAATJS010000001.1"/>
</dbReference>
<organism evidence="3 4">
    <name type="scientific">Microvirga terricola</name>
    <dbReference type="NCBI Taxonomy" id="2719797"/>
    <lineage>
        <taxon>Bacteria</taxon>
        <taxon>Pseudomonadati</taxon>
        <taxon>Pseudomonadota</taxon>
        <taxon>Alphaproteobacteria</taxon>
        <taxon>Hyphomicrobiales</taxon>
        <taxon>Methylobacteriaceae</taxon>
        <taxon>Microvirga</taxon>
    </lineage>
</organism>
<dbReference type="SUPFAM" id="SSF52540">
    <property type="entry name" value="P-loop containing nucleoside triphosphate hydrolases"/>
    <property type="match status" value="1"/>
</dbReference>
<accession>A0ABX0VBS0</accession>
<dbReference type="PANTHER" id="PTHR42957">
    <property type="entry name" value="HELICASE MJ1565-RELATED"/>
    <property type="match status" value="1"/>
</dbReference>
<keyword evidence="3" id="KW-0547">Nucleotide-binding</keyword>
<feature type="region of interest" description="Disordered" evidence="1">
    <location>
        <begin position="556"/>
        <end position="598"/>
    </location>
</feature>
<gene>
    <name evidence="3" type="ORF">HB375_01400</name>
</gene>
<evidence type="ECO:0000259" key="2">
    <source>
        <dbReference type="Pfam" id="PF01935"/>
    </source>
</evidence>
<evidence type="ECO:0000256" key="1">
    <source>
        <dbReference type="SAM" id="MobiDB-lite"/>
    </source>
</evidence>
<dbReference type="InterPro" id="IPR027417">
    <property type="entry name" value="P-loop_NTPase"/>
</dbReference>
<evidence type="ECO:0000313" key="4">
    <source>
        <dbReference type="Proteomes" id="UP000707352"/>
    </source>
</evidence>
<sequence>MTDWIKSNERRIGTVVGDASTDTYTFILKSFSAKLGDIVATPTDVPGHAGTYGAIIWGRVVGINRVNPFFPAEAAQELSEQDINLLDTVLSTTRDYLQAEVLILGATKNMDVTNLRLSPVTYPVKPSAGVFSPPAEAIRVLLTGGDNNQVKLRLGTLIGRKDVDVSLQANKIVSRHLAILAMTGGGKTVAARRVLRELTAINYPIVILDPHGDYLAFFEKRRELGGVDVKLFYPAIRVYGSDSGVIEELIAKMGHRLTDPQKDFFQTVVAQTNLEPGMTAERYIAELITTCGRLRDGGGNGGDRLNALTVNAVRRSLDFVRRALNSMQTNNERLMAQLKPKGYAFTELPDPQTSPDEIVRPGRISIIYLAGFDHLTQSAIASIVIEHLFAHRAKLTDRIAPFLTVIEEAHNFVPGRREGTEDTPSLATVRKVITEGRKFGTGLMLISQRPARLDETILSQCNSFLVLRLVNPKDKNFVRSVMENLSESDANILQTFGPGQGIVSGQAVRFPLLVDIDFDEDLVSEAIGDEDFVKKAKDWSPDPVREEIASIVDEVIPPEPPASPATKRAGKRAPLPDVTFNAGTRGGKPNGAGKRPRA</sequence>
<feature type="domain" description="Helicase HerA central" evidence="2">
    <location>
        <begin position="153"/>
        <end position="387"/>
    </location>
</feature>
<dbReference type="InterPro" id="IPR008571">
    <property type="entry name" value="HerA-like"/>
</dbReference>
<proteinExistence type="predicted"/>
<dbReference type="PANTHER" id="PTHR42957:SF2">
    <property type="entry name" value="HELICASE HERA CENTRAL DOMAIN-CONTAINING PROTEIN"/>
    <property type="match status" value="1"/>
</dbReference>
<dbReference type="GO" id="GO:0005524">
    <property type="term" value="F:ATP binding"/>
    <property type="evidence" value="ECO:0007669"/>
    <property type="project" value="UniProtKB-KW"/>
</dbReference>
<comment type="caution">
    <text evidence="3">The sequence shown here is derived from an EMBL/GenBank/DDBJ whole genome shotgun (WGS) entry which is preliminary data.</text>
</comment>
<dbReference type="Proteomes" id="UP000707352">
    <property type="component" value="Unassembled WGS sequence"/>
</dbReference>
<keyword evidence="4" id="KW-1185">Reference proteome</keyword>
<dbReference type="Gene3D" id="3.40.50.300">
    <property type="entry name" value="P-loop containing nucleotide triphosphate hydrolases"/>
    <property type="match status" value="2"/>
</dbReference>
<reference evidence="3 4" key="1">
    <citation type="submission" date="2020-03" db="EMBL/GenBank/DDBJ databases">
        <title>The genome sequence of Microvirga sp. c23x22.</title>
        <authorList>
            <person name="Zhang X."/>
        </authorList>
    </citation>
    <scope>NUCLEOTIDE SEQUENCE [LARGE SCALE GENOMIC DNA]</scope>
    <source>
        <strain evidence="4">c23x22</strain>
    </source>
</reference>
<keyword evidence="3" id="KW-0067">ATP-binding</keyword>
<name>A0ABX0VBS0_9HYPH</name>
<dbReference type="Pfam" id="PF01935">
    <property type="entry name" value="DUF87"/>
    <property type="match status" value="1"/>
</dbReference>